<dbReference type="PIRSF" id="PIRSF037016">
    <property type="entry name" value="Pseudouridin_synth_euk_prd"/>
    <property type="match status" value="1"/>
</dbReference>
<keyword evidence="3" id="KW-0413">Isomerase</keyword>
<accession>A0A1E3IK21</accession>
<dbReference type="CDD" id="cd02576">
    <property type="entry name" value="PseudoU_synth_ScPUS7"/>
    <property type="match status" value="1"/>
</dbReference>
<evidence type="ECO:0000256" key="3">
    <source>
        <dbReference type="ARBA" id="ARBA00023235"/>
    </source>
</evidence>
<dbReference type="InterPro" id="IPR020119">
    <property type="entry name" value="PsdUridine_synth_TruD_CS"/>
</dbReference>
<dbReference type="Pfam" id="PF01142">
    <property type="entry name" value="TruD"/>
    <property type="match status" value="1"/>
</dbReference>
<dbReference type="RefSeq" id="XP_066066713.1">
    <property type="nucleotide sequence ID" value="XM_066210616.1"/>
</dbReference>
<keyword evidence="6" id="KW-1185">Reference proteome</keyword>
<feature type="compositionally biased region" description="Basic and acidic residues" evidence="4">
    <location>
        <begin position="1"/>
        <end position="13"/>
    </location>
</feature>
<dbReference type="Proteomes" id="UP000094043">
    <property type="component" value="Chromosome 1"/>
</dbReference>
<dbReference type="GO" id="GO:0009982">
    <property type="term" value="F:pseudouridine synthase activity"/>
    <property type="evidence" value="ECO:0007669"/>
    <property type="project" value="InterPro"/>
</dbReference>
<dbReference type="GO" id="GO:0005634">
    <property type="term" value="C:nucleus"/>
    <property type="evidence" value="ECO:0007669"/>
    <property type="project" value="TreeGrafter"/>
</dbReference>
<dbReference type="InterPro" id="IPR011760">
    <property type="entry name" value="PsdUridine_synth_TruD_insert"/>
</dbReference>
<organism evidence="5 6">
    <name type="scientific">Cryptococcus depauperatus CBS 7841</name>
    <dbReference type="NCBI Taxonomy" id="1295531"/>
    <lineage>
        <taxon>Eukaryota</taxon>
        <taxon>Fungi</taxon>
        <taxon>Dikarya</taxon>
        <taxon>Basidiomycota</taxon>
        <taxon>Agaricomycotina</taxon>
        <taxon>Tremellomycetes</taxon>
        <taxon>Tremellales</taxon>
        <taxon>Cryptococcaceae</taxon>
        <taxon>Cryptococcus</taxon>
    </lineage>
</organism>
<dbReference type="EMBL" id="CP143784">
    <property type="protein sequence ID" value="WVN86013.1"/>
    <property type="molecule type" value="Genomic_DNA"/>
</dbReference>
<dbReference type="InterPro" id="IPR020103">
    <property type="entry name" value="PsdUridine_synth_cat_dom_sf"/>
</dbReference>
<feature type="compositionally biased region" description="Basic and acidic residues" evidence="4">
    <location>
        <begin position="840"/>
        <end position="855"/>
    </location>
</feature>
<dbReference type="VEuPathDB" id="FungiDB:L203_02360"/>
<dbReference type="Gene3D" id="3.30.2350.20">
    <property type="entry name" value="TruD, catalytic domain"/>
    <property type="match status" value="2"/>
</dbReference>
<feature type="compositionally biased region" description="Basic and acidic residues" evidence="4">
    <location>
        <begin position="20"/>
        <end position="29"/>
    </location>
</feature>
<feature type="compositionally biased region" description="Low complexity" evidence="4">
    <location>
        <begin position="242"/>
        <end position="253"/>
    </location>
</feature>
<name>A0A1E3IK21_9TREE</name>
<proteinExistence type="inferred from homology"/>
<evidence type="ECO:0000256" key="2">
    <source>
        <dbReference type="ARBA" id="ARBA00022694"/>
    </source>
</evidence>
<feature type="compositionally biased region" description="Acidic residues" evidence="4">
    <location>
        <begin position="856"/>
        <end position="874"/>
    </location>
</feature>
<dbReference type="NCBIfam" id="TIGR00094">
    <property type="entry name" value="tRNA_TruD_broad"/>
    <property type="match status" value="1"/>
</dbReference>
<dbReference type="FunFam" id="3.30.2350.20:FF:000016">
    <property type="entry name" value="Unplaced genomic scaffold supercont2.23, whole genome shotgun sequence"/>
    <property type="match status" value="1"/>
</dbReference>
<sequence length="874" mass="98083">MSVEEISQKRPADEETTELEDIKRPRMEDASPIACPSISDPQAAVPSPGLVSNNPSLTDHLNAPHRRLPNPVSKLGLKPAIPELPPSLRMVTGVEADMIGRRGFVGEEECGIRGFVGKVKGVRGVIKQRFTDFLVNEIGLDGQVLHLKDITKPKDFGSQQDCGENKDEQEYEEAASGQVDVASLPENLQFDPHPQWSPSTTIKLRPHFSDEAIIALHTFVVQGRDAPPKGDRGWSNRTPAIESTESAVSVETEAQQDQQGESSEEAAMNQSLARKSGRGQGRDRGRGRGARGGRGRGGRVNGRNGDSGSWWLAYEDEREVLSQSIKSKEERTAAHKILREVFPAMFESTTRDIEGDEGQRLVIKWSNQTGQTKGQRRAADQPRLPAYIHFTLHKSNRETMDALNHLQRLISVSPKDITVCGTKDKRAVTVQRVCLKRSGRTIQNVWKSVNGIKQGWHTEEQAVTDRGDRGVRVGDFEYSAQYLELGMLKGNRFLITLRSVEAESVEEINKTMASVRDSGFINFYGMQRFGTSSMPTHVTGLFILRKDWSSALDSLLSLREGEHPDCVTARLAWLEDGDYVKALEIMPRRAVAERSIWEFWKRGGRQEDKVGALGVIPRNLRTMYVHAYQSYVWNLVVSERIKLSATEPLIGDLVFEKTEGNEPYDPENVPAHRIDRHGRAHTWKTSSSPSVRRLTEENINNKTHNIFDVIMPLPGFDVDYPGGEVGDLYDRILKADGLDKDKMRREQREYSLPGSYRLILLRPLSLSWSHIRYTDPDLPLVQSDEDAILHLNPPTEDNPQGKFRAVKVDMQLGASTYATMVLREITREETSSWFQRGRTMRGEDQEHKGASKAEGEGEVIAEEEDDGIEELEAL</sequence>
<feature type="region of interest" description="Disordered" evidence="4">
    <location>
        <begin position="833"/>
        <end position="874"/>
    </location>
</feature>
<keyword evidence="2" id="KW-0819">tRNA processing</keyword>
<dbReference type="FunFam" id="3.30.2350.20:FF:000015">
    <property type="entry name" value="Unplaced genomic scaffold supercont1.8, whole genome shotgun sequence"/>
    <property type="match status" value="1"/>
</dbReference>
<dbReference type="InterPro" id="IPR001656">
    <property type="entry name" value="PsdUridine_synth_TruD"/>
</dbReference>
<feature type="compositionally biased region" description="Basic residues" evidence="4">
    <location>
        <begin position="287"/>
        <end position="297"/>
    </location>
</feature>
<feature type="compositionally biased region" description="Polar residues" evidence="4">
    <location>
        <begin position="50"/>
        <end position="59"/>
    </location>
</feature>
<feature type="region of interest" description="Disordered" evidence="4">
    <location>
        <begin position="1"/>
        <end position="74"/>
    </location>
</feature>
<dbReference type="PROSITE" id="PS01268">
    <property type="entry name" value="UPF0024"/>
    <property type="match status" value="1"/>
</dbReference>
<dbReference type="KEGG" id="cdep:91085385"/>
<gene>
    <name evidence="5" type="ORF">L203_101171</name>
</gene>
<evidence type="ECO:0000313" key="5">
    <source>
        <dbReference type="EMBL" id="WVN86013.1"/>
    </source>
</evidence>
<dbReference type="GO" id="GO:0008033">
    <property type="term" value="P:tRNA processing"/>
    <property type="evidence" value="ECO:0007669"/>
    <property type="project" value="UniProtKB-KW"/>
</dbReference>
<dbReference type="GO" id="GO:0003723">
    <property type="term" value="F:RNA binding"/>
    <property type="evidence" value="ECO:0007669"/>
    <property type="project" value="InterPro"/>
</dbReference>
<reference evidence="5" key="1">
    <citation type="submission" date="2016-06" db="EMBL/GenBank/DDBJ databases">
        <authorList>
            <person name="Cuomo C."/>
            <person name="Litvintseva A."/>
            <person name="Heitman J."/>
            <person name="Chen Y."/>
            <person name="Sun S."/>
            <person name="Springer D."/>
            <person name="Dromer F."/>
            <person name="Young S."/>
            <person name="Zeng Q."/>
            <person name="Chapman S."/>
            <person name="Gujja S."/>
            <person name="Saif S."/>
            <person name="Birren B."/>
        </authorList>
    </citation>
    <scope>NUCLEOTIDE SEQUENCE</scope>
    <source>
        <strain evidence="5">CBS 7841</strain>
    </source>
</reference>
<feature type="region of interest" description="Disordered" evidence="4">
    <location>
        <begin position="224"/>
        <end position="308"/>
    </location>
</feature>
<dbReference type="PANTHER" id="PTHR13326">
    <property type="entry name" value="TRNA PSEUDOURIDINE SYNTHASE D"/>
    <property type="match status" value="1"/>
</dbReference>
<evidence type="ECO:0000256" key="1">
    <source>
        <dbReference type="ARBA" id="ARBA00007953"/>
    </source>
</evidence>
<evidence type="ECO:0000313" key="6">
    <source>
        <dbReference type="Proteomes" id="UP000094043"/>
    </source>
</evidence>
<dbReference type="GO" id="GO:0001522">
    <property type="term" value="P:pseudouridine synthesis"/>
    <property type="evidence" value="ECO:0007669"/>
    <property type="project" value="InterPro"/>
</dbReference>
<comment type="similarity">
    <text evidence="1">Belongs to the pseudouridine synthase TruD family.</text>
</comment>
<reference evidence="5" key="3">
    <citation type="submission" date="2024-01" db="EMBL/GenBank/DDBJ databases">
        <authorList>
            <person name="Coelho M.A."/>
            <person name="David-Palma M."/>
            <person name="Shea T."/>
            <person name="Sun S."/>
            <person name="Cuomo C.A."/>
            <person name="Heitman J."/>
        </authorList>
    </citation>
    <scope>NUCLEOTIDE SEQUENCE</scope>
    <source>
        <strain evidence="5">CBS 7841</strain>
    </source>
</reference>
<reference evidence="5" key="2">
    <citation type="journal article" date="2022" name="Elife">
        <title>Obligate sexual reproduction of a homothallic fungus closely related to the Cryptococcus pathogenic species complex.</title>
        <authorList>
            <person name="Passer A.R."/>
            <person name="Clancey S.A."/>
            <person name="Shea T."/>
            <person name="David-Palma M."/>
            <person name="Averette A.F."/>
            <person name="Boekhout T."/>
            <person name="Porcel B.M."/>
            <person name="Nowrousian M."/>
            <person name="Cuomo C.A."/>
            <person name="Sun S."/>
            <person name="Heitman J."/>
            <person name="Coelho M.A."/>
        </authorList>
    </citation>
    <scope>NUCLEOTIDE SEQUENCE</scope>
    <source>
        <strain evidence="5">CBS 7841</strain>
    </source>
</reference>
<protein>
    <submittedName>
        <fullName evidence="5">Uncharacterized protein</fullName>
    </submittedName>
</protein>
<dbReference type="OrthoDB" id="447290at2759"/>
<dbReference type="PROSITE" id="PS50984">
    <property type="entry name" value="TRUD"/>
    <property type="match status" value="1"/>
</dbReference>
<dbReference type="SUPFAM" id="SSF55120">
    <property type="entry name" value="Pseudouridine synthase"/>
    <property type="match status" value="1"/>
</dbReference>
<evidence type="ECO:0000256" key="4">
    <source>
        <dbReference type="SAM" id="MobiDB-lite"/>
    </source>
</evidence>
<dbReference type="InterPro" id="IPR042214">
    <property type="entry name" value="TruD_catalytic"/>
</dbReference>
<dbReference type="AlphaFoldDB" id="A0A1E3IK21"/>
<dbReference type="GeneID" id="91085385"/>
<dbReference type="PANTHER" id="PTHR13326:SF21">
    <property type="entry name" value="PSEUDOURIDYLATE SYNTHASE PUS7L"/>
    <property type="match status" value="1"/>
</dbReference>